<dbReference type="InterPro" id="IPR011576">
    <property type="entry name" value="Pyridox_Oxase_N"/>
</dbReference>
<proteinExistence type="predicted"/>
<name>A0A437QYC8_9PROT</name>
<reference evidence="3" key="1">
    <citation type="submission" date="2019-01" db="EMBL/GenBank/DDBJ databases">
        <title>Gri0909 isolated from a small marine red alga.</title>
        <authorList>
            <person name="Kim J."/>
            <person name="Jeong S.E."/>
            <person name="Jeon C.O."/>
        </authorList>
    </citation>
    <scope>NUCLEOTIDE SEQUENCE [LARGE SCALE GENOMIC DNA]</scope>
    <source>
        <strain evidence="3">Gri0909</strain>
    </source>
</reference>
<dbReference type="Pfam" id="PF01243">
    <property type="entry name" value="PNPOx_N"/>
    <property type="match status" value="1"/>
</dbReference>
<organism evidence="2 3">
    <name type="scientific">Hwanghaeella grinnelliae</name>
    <dbReference type="NCBI Taxonomy" id="2500179"/>
    <lineage>
        <taxon>Bacteria</taxon>
        <taxon>Pseudomonadati</taxon>
        <taxon>Pseudomonadota</taxon>
        <taxon>Alphaproteobacteria</taxon>
        <taxon>Rhodospirillales</taxon>
        <taxon>Rhodospirillaceae</taxon>
        <taxon>Hwanghaeella</taxon>
    </lineage>
</organism>
<dbReference type="PANTHER" id="PTHR42815">
    <property type="entry name" value="FAD-BINDING, PUTATIVE (AFU_ORTHOLOGUE AFUA_6G07600)-RELATED"/>
    <property type="match status" value="1"/>
</dbReference>
<feature type="domain" description="Pyridoxamine 5'-phosphate oxidase N-terminal" evidence="1">
    <location>
        <begin position="29"/>
        <end position="149"/>
    </location>
</feature>
<dbReference type="SUPFAM" id="SSF50475">
    <property type="entry name" value="FMN-binding split barrel"/>
    <property type="match status" value="1"/>
</dbReference>
<keyword evidence="3" id="KW-1185">Reference proteome</keyword>
<dbReference type="EMBL" id="SADE01000001">
    <property type="protein sequence ID" value="RVU39528.1"/>
    <property type="molecule type" value="Genomic_DNA"/>
</dbReference>
<dbReference type="NCBIfam" id="TIGR04025">
    <property type="entry name" value="PPOX_FMN_DR2398"/>
    <property type="match status" value="1"/>
</dbReference>
<comment type="caution">
    <text evidence="2">The sequence shown here is derived from an EMBL/GenBank/DDBJ whole genome shotgun (WGS) entry which is preliminary data.</text>
</comment>
<dbReference type="InterPro" id="IPR012349">
    <property type="entry name" value="Split_barrel_FMN-bd"/>
</dbReference>
<protein>
    <submittedName>
        <fullName evidence="2">Pyridoxamine 5'-phosphate oxidase family protein</fullName>
    </submittedName>
</protein>
<evidence type="ECO:0000259" key="1">
    <source>
        <dbReference type="Pfam" id="PF01243"/>
    </source>
</evidence>
<dbReference type="InterPro" id="IPR024029">
    <property type="entry name" value="Pyridox_Oxase_FMN-dep"/>
</dbReference>
<evidence type="ECO:0000313" key="2">
    <source>
        <dbReference type="EMBL" id="RVU39528.1"/>
    </source>
</evidence>
<accession>A0A437QYC8</accession>
<evidence type="ECO:0000313" key="3">
    <source>
        <dbReference type="Proteomes" id="UP000287447"/>
    </source>
</evidence>
<dbReference type="RefSeq" id="WP_127764899.1">
    <property type="nucleotide sequence ID" value="NZ_SADE01000001.1"/>
</dbReference>
<gene>
    <name evidence="2" type="ORF">EOI86_09950</name>
</gene>
<dbReference type="PANTHER" id="PTHR42815:SF2">
    <property type="entry name" value="FAD-BINDING, PUTATIVE (AFU_ORTHOLOGUE AFUA_6G07600)-RELATED"/>
    <property type="match status" value="1"/>
</dbReference>
<dbReference type="Gene3D" id="2.30.110.10">
    <property type="entry name" value="Electron Transport, Fmn-binding Protein, Chain A"/>
    <property type="match status" value="1"/>
</dbReference>
<dbReference type="AlphaFoldDB" id="A0A437QYC8"/>
<dbReference type="Proteomes" id="UP000287447">
    <property type="component" value="Unassembled WGS sequence"/>
</dbReference>
<dbReference type="OrthoDB" id="9790331at2"/>
<sequence length="200" mass="22361">MQTIDSLDALDALYDEPVPASLTKVAKKMTPLYRQWIEASRFLVISTVGPEGTDASPRGEDGPVVRIVDEQTVWLPDWRGNNRIDSLRNIVRDGRVSLMFMVPGCDNVVRINGQAALTADEDIRVTFAKKDKLPKTVIAVTIGEMYFQCAKAIMRSQLWTPVTEKPAVPSAGQFVKEMKEDFDAVAYDEGYPEYAAGRMW</sequence>